<dbReference type="InterPro" id="IPR037914">
    <property type="entry name" value="SpoVT-AbrB_sf"/>
</dbReference>
<dbReference type="OrthoDB" id="9795766at2"/>
<evidence type="ECO:0000259" key="1">
    <source>
        <dbReference type="SMART" id="SM00966"/>
    </source>
</evidence>
<dbReference type="Pfam" id="PF04014">
    <property type="entry name" value="MazE_antitoxin"/>
    <property type="match status" value="1"/>
</dbReference>
<keyword evidence="3" id="KW-1185">Reference proteome</keyword>
<reference evidence="2 3" key="1">
    <citation type="submission" date="2017-10" db="EMBL/GenBank/DDBJ databases">
        <title>Two draft genome sequences of Pusillimonas sp. strains isolated from a nitrate- and radionuclide-contaminated groundwater in Russia.</title>
        <authorList>
            <person name="Grouzdev D.S."/>
            <person name="Tourova T.P."/>
            <person name="Goeva M.A."/>
            <person name="Babich T.L."/>
            <person name="Sokolova D.S."/>
            <person name="Abdullin R."/>
            <person name="Poltaraus A.B."/>
            <person name="Toshchakov S.V."/>
            <person name="Nazina T.N."/>
        </authorList>
    </citation>
    <scope>NUCLEOTIDE SEQUENCE [LARGE SCALE GENOMIC DNA]</scope>
    <source>
        <strain evidence="2 3">JR1/69-3-13</strain>
    </source>
</reference>
<evidence type="ECO:0000313" key="3">
    <source>
        <dbReference type="Proteomes" id="UP000234190"/>
    </source>
</evidence>
<feature type="domain" description="SpoVT-AbrB" evidence="1">
    <location>
        <begin position="6"/>
        <end position="52"/>
    </location>
</feature>
<dbReference type="Proteomes" id="UP000234190">
    <property type="component" value="Unassembled WGS sequence"/>
</dbReference>
<dbReference type="AlphaFoldDB" id="A0A2N4U8H7"/>
<accession>A0A2N4U8H7</accession>
<proteinExistence type="predicted"/>
<protein>
    <submittedName>
        <fullName evidence="2">AbrB/MazE/SpoVT family DNA-binding domain-containing protein</fullName>
    </submittedName>
</protein>
<dbReference type="Gene3D" id="2.10.260.10">
    <property type="match status" value="1"/>
</dbReference>
<name>A0A2N4U8H7_9BURK</name>
<dbReference type="SMART" id="SM00966">
    <property type="entry name" value="SpoVT_AbrB"/>
    <property type="match status" value="1"/>
</dbReference>
<gene>
    <name evidence="2" type="ORF">CR159_03570</name>
</gene>
<evidence type="ECO:0000313" key="2">
    <source>
        <dbReference type="EMBL" id="PLC51317.1"/>
    </source>
</evidence>
<dbReference type="SUPFAM" id="SSF89447">
    <property type="entry name" value="AbrB/MazE/MraZ-like"/>
    <property type="match status" value="1"/>
</dbReference>
<dbReference type="InterPro" id="IPR007159">
    <property type="entry name" value="SpoVT-AbrB_dom"/>
</dbReference>
<dbReference type="RefSeq" id="WP_102072635.1">
    <property type="nucleotide sequence ID" value="NZ_PDNW01000002.1"/>
</dbReference>
<dbReference type="EMBL" id="PDNW01000002">
    <property type="protein sequence ID" value="PLC51317.1"/>
    <property type="molecule type" value="Genomic_DNA"/>
</dbReference>
<organism evidence="2 3">
    <name type="scientific">Pollutimonas subterranea</name>
    <dbReference type="NCBI Taxonomy" id="2045210"/>
    <lineage>
        <taxon>Bacteria</taxon>
        <taxon>Pseudomonadati</taxon>
        <taxon>Pseudomonadota</taxon>
        <taxon>Betaproteobacteria</taxon>
        <taxon>Burkholderiales</taxon>
        <taxon>Alcaligenaceae</taxon>
        <taxon>Pollutimonas</taxon>
    </lineage>
</organism>
<keyword evidence="2" id="KW-0238">DNA-binding</keyword>
<comment type="caution">
    <text evidence="2">The sequence shown here is derived from an EMBL/GenBank/DDBJ whole genome shotgun (WGS) entry which is preliminary data.</text>
</comment>
<dbReference type="GO" id="GO:0003677">
    <property type="term" value="F:DNA binding"/>
    <property type="evidence" value="ECO:0007669"/>
    <property type="project" value="UniProtKB-KW"/>
</dbReference>
<sequence length="81" mass="8876">MLQTLRKAGGSLVMTVPKAFVEQNGLGEGSQVELHLQGKKMTVEAPIRPHYKLVDLMAEMSEGLPRVEGWEEMPTVGLENG</sequence>